<name>A0A820UZF0_9BILA</name>
<protein>
    <submittedName>
        <fullName evidence="2">Uncharacterized protein</fullName>
    </submittedName>
</protein>
<evidence type="ECO:0000313" key="2">
    <source>
        <dbReference type="EMBL" id="CAF4492835.1"/>
    </source>
</evidence>
<dbReference type="Proteomes" id="UP000663866">
    <property type="component" value="Unassembled WGS sequence"/>
</dbReference>
<feature type="compositionally biased region" description="Polar residues" evidence="1">
    <location>
        <begin position="182"/>
        <end position="196"/>
    </location>
</feature>
<feature type="region of interest" description="Disordered" evidence="1">
    <location>
        <begin position="146"/>
        <end position="196"/>
    </location>
</feature>
<feature type="compositionally biased region" description="Basic residues" evidence="1">
    <location>
        <begin position="84"/>
        <end position="95"/>
    </location>
</feature>
<comment type="caution">
    <text evidence="2">The sequence shown here is derived from an EMBL/GenBank/DDBJ whole genome shotgun (WGS) entry which is preliminary data.</text>
</comment>
<sequence length="196" mass="21577">SRSSKEKPKIDDEIKPVEKRVQLNNQTPINKTTNPKSKQSATNERKGSIRKTSTFTSSSHSMVDPGCGGHIMSKIPALRCFRSTKQHHYAQKSHKTPSLPPPPTRTVSEYNGVDNPTSLYGEFSGGSDIPANINQYEKIGSSIQHKAKVNGHNDEYHLSSAYSDGDAHPDLTGYEPDDVQLRKNSPTKDTTKSGTK</sequence>
<feature type="compositionally biased region" description="Polar residues" evidence="1">
    <location>
        <begin position="22"/>
        <end position="42"/>
    </location>
</feature>
<accession>A0A820UZF0</accession>
<gene>
    <name evidence="2" type="ORF">OVN521_LOCUS40306</name>
</gene>
<proteinExistence type="predicted"/>
<dbReference type="AlphaFoldDB" id="A0A820UZF0"/>
<feature type="non-terminal residue" evidence="2">
    <location>
        <position position="196"/>
    </location>
</feature>
<evidence type="ECO:0000313" key="3">
    <source>
        <dbReference type="Proteomes" id="UP000663866"/>
    </source>
</evidence>
<feature type="region of interest" description="Disordered" evidence="1">
    <location>
        <begin position="84"/>
        <end position="105"/>
    </location>
</feature>
<dbReference type="EMBL" id="CAJOBG010052207">
    <property type="protein sequence ID" value="CAF4492835.1"/>
    <property type="molecule type" value="Genomic_DNA"/>
</dbReference>
<organism evidence="2 3">
    <name type="scientific">Rotaria magnacalcarata</name>
    <dbReference type="NCBI Taxonomy" id="392030"/>
    <lineage>
        <taxon>Eukaryota</taxon>
        <taxon>Metazoa</taxon>
        <taxon>Spiralia</taxon>
        <taxon>Gnathifera</taxon>
        <taxon>Rotifera</taxon>
        <taxon>Eurotatoria</taxon>
        <taxon>Bdelloidea</taxon>
        <taxon>Philodinida</taxon>
        <taxon>Philodinidae</taxon>
        <taxon>Rotaria</taxon>
    </lineage>
</organism>
<reference evidence="2" key="1">
    <citation type="submission" date="2021-02" db="EMBL/GenBank/DDBJ databases">
        <authorList>
            <person name="Nowell W R."/>
        </authorList>
    </citation>
    <scope>NUCLEOTIDE SEQUENCE</scope>
</reference>
<feature type="compositionally biased region" description="Basic and acidic residues" evidence="1">
    <location>
        <begin position="1"/>
        <end position="21"/>
    </location>
</feature>
<evidence type="ECO:0000256" key="1">
    <source>
        <dbReference type="SAM" id="MobiDB-lite"/>
    </source>
</evidence>
<feature type="region of interest" description="Disordered" evidence="1">
    <location>
        <begin position="1"/>
        <end position="67"/>
    </location>
</feature>
<feature type="compositionally biased region" description="Polar residues" evidence="1">
    <location>
        <begin position="50"/>
        <end position="61"/>
    </location>
</feature>
<keyword evidence="3" id="KW-1185">Reference proteome</keyword>